<dbReference type="OrthoDB" id="590761at2759"/>
<dbReference type="RefSeq" id="XP_013252417.1">
    <property type="nucleotide sequence ID" value="XM_013396963.1"/>
</dbReference>
<dbReference type="EMBL" id="HG670575">
    <property type="protein sequence ID" value="CDI77182.1"/>
    <property type="molecule type" value="Genomic_DNA"/>
</dbReference>
<dbReference type="OMA" id="IFKSGHC"/>
<evidence type="ECO:0000313" key="2">
    <source>
        <dbReference type="Proteomes" id="UP000018050"/>
    </source>
</evidence>
<accession>U6GCC8</accession>
<name>U6GCC8_EIMAC</name>
<dbReference type="InterPro" id="IPR023398">
    <property type="entry name" value="TIF_eIF4e-like"/>
</dbReference>
<keyword evidence="1" id="KW-0648">Protein biosynthesis</keyword>
<reference evidence="1" key="2">
    <citation type="submission" date="2013-10" db="EMBL/GenBank/DDBJ databases">
        <authorList>
            <person name="Aslett M."/>
        </authorList>
    </citation>
    <scope>NUCLEOTIDE SEQUENCE</scope>
    <source>
        <strain evidence="1">Houghton</strain>
    </source>
</reference>
<dbReference type="VEuPathDB" id="ToxoDB:EAH_00061770"/>
<dbReference type="GO" id="GO:0003743">
    <property type="term" value="F:translation initiation factor activity"/>
    <property type="evidence" value="ECO:0007669"/>
    <property type="project" value="UniProtKB-KW"/>
</dbReference>
<sequence length="113" mass="13115">MATRFLSFNPSVSDAVNLDECITEERPADSPLPLQHRWHVWEQIQRETTPTFWQLWAHIPQPSELLGHKRMVRQDNNGRSHVVDALMIFKSGHCLSFSLFNALGFSSWLPLFI</sequence>
<dbReference type="SUPFAM" id="SSF55418">
    <property type="entry name" value="eIF4e-like"/>
    <property type="match status" value="1"/>
</dbReference>
<protein>
    <submittedName>
        <fullName evidence="1">Eukaryotic translation initiation factor 4e, putative</fullName>
    </submittedName>
</protein>
<dbReference type="Proteomes" id="UP000018050">
    <property type="component" value="Unassembled WGS sequence"/>
</dbReference>
<gene>
    <name evidence="1" type="ORF">EAH_00061770</name>
</gene>
<dbReference type="AlphaFoldDB" id="U6GCC8"/>
<dbReference type="GeneID" id="25274247"/>
<keyword evidence="2" id="KW-1185">Reference proteome</keyword>
<reference evidence="1" key="1">
    <citation type="submission" date="2013-10" db="EMBL/GenBank/DDBJ databases">
        <title>Genomic analysis of the causative agents of coccidiosis in chickens.</title>
        <authorList>
            <person name="Reid A.J."/>
            <person name="Blake D."/>
            <person name="Billington K."/>
            <person name="Browne H."/>
            <person name="Dunn M."/>
            <person name="Hung S."/>
            <person name="Kawahara F."/>
            <person name="Miranda-Saavedra D."/>
            <person name="Mourier T."/>
            <person name="Nagra H."/>
            <person name="Otto T.D."/>
            <person name="Rawlings N."/>
            <person name="Sanchez A."/>
            <person name="Sanders M."/>
            <person name="Subramaniam C."/>
            <person name="Tay Y."/>
            <person name="Dear P."/>
            <person name="Doerig C."/>
            <person name="Gruber A."/>
            <person name="Parkinson J."/>
            <person name="Shirley M."/>
            <person name="Wan K.L."/>
            <person name="Berriman M."/>
            <person name="Tomley F."/>
            <person name="Pain A."/>
        </authorList>
    </citation>
    <scope>NUCLEOTIDE SEQUENCE</scope>
    <source>
        <strain evidence="1">Houghton</strain>
    </source>
</reference>
<evidence type="ECO:0000313" key="1">
    <source>
        <dbReference type="EMBL" id="CDI77182.1"/>
    </source>
</evidence>
<keyword evidence="1" id="KW-0396">Initiation factor</keyword>
<proteinExistence type="predicted"/>
<organism evidence="1 2">
    <name type="scientific">Eimeria acervulina</name>
    <name type="common">Coccidian parasite</name>
    <dbReference type="NCBI Taxonomy" id="5801"/>
    <lineage>
        <taxon>Eukaryota</taxon>
        <taxon>Sar</taxon>
        <taxon>Alveolata</taxon>
        <taxon>Apicomplexa</taxon>
        <taxon>Conoidasida</taxon>
        <taxon>Coccidia</taxon>
        <taxon>Eucoccidiorida</taxon>
        <taxon>Eimeriorina</taxon>
        <taxon>Eimeriidae</taxon>
        <taxon>Eimeria</taxon>
    </lineage>
</organism>